<gene>
    <name evidence="1" type="ORF">SCP_1302590</name>
</gene>
<protein>
    <recommendedName>
        <fullName evidence="3">Phospholipase/carboxylesterase/thioesterase domain-containing protein</fullName>
    </recommendedName>
</protein>
<name>A0A401H203_9APHY</name>
<dbReference type="AlphaFoldDB" id="A0A401H203"/>
<organism evidence="1 2">
    <name type="scientific">Sparassis crispa</name>
    <dbReference type="NCBI Taxonomy" id="139825"/>
    <lineage>
        <taxon>Eukaryota</taxon>
        <taxon>Fungi</taxon>
        <taxon>Dikarya</taxon>
        <taxon>Basidiomycota</taxon>
        <taxon>Agaricomycotina</taxon>
        <taxon>Agaricomycetes</taxon>
        <taxon>Polyporales</taxon>
        <taxon>Sparassidaceae</taxon>
        <taxon>Sparassis</taxon>
    </lineage>
</organism>
<dbReference type="GeneID" id="38785361"/>
<dbReference type="OrthoDB" id="2152248at2759"/>
<dbReference type="Proteomes" id="UP000287166">
    <property type="component" value="Unassembled WGS sequence"/>
</dbReference>
<dbReference type="STRING" id="139825.A0A401H203"/>
<keyword evidence="2" id="KW-1185">Reference proteome</keyword>
<evidence type="ECO:0008006" key="3">
    <source>
        <dbReference type="Google" id="ProtNLM"/>
    </source>
</evidence>
<dbReference type="EMBL" id="BFAD01000013">
    <property type="protein sequence ID" value="GBE88444.1"/>
    <property type="molecule type" value="Genomic_DNA"/>
</dbReference>
<evidence type="ECO:0000313" key="1">
    <source>
        <dbReference type="EMBL" id="GBE88444.1"/>
    </source>
</evidence>
<dbReference type="RefSeq" id="XP_027619357.1">
    <property type="nucleotide sequence ID" value="XM_027763556.1"/>
</dbReference>
<proteinExistence type="predicted"/>
<accession>A0A401H203</accession>
<evidence type="ECO:0000313" key="2">
    <source>
        <dbReference type="Proteomes" id="UP000287166"/>
    </source>
</evidence>
<reference evidence="1 2" key="1">
    <citation type="journal article" date="2018" name="Sci. Rep.">
        <title>Genome sequence of the cauliflower mushroom Sparassis crispa (Hanabiratake) and its association with beneficial usage.</title>
        <authorList>
            <person name="Kiyama R."/>
            <person name="Furutani Y."/>
            <person name="Kawaguchi K."/>
            <person name="Nakanishi T."/>
        </authorList>
    </citation>
    <scope>NUCLEOTIDE SEQUENCE [LARGE SCALE GENOMIC DNA]</scope>
</reference>
<comment type="caution">
    <text evidence="1">The sequence shown here is derived from an EMBL/GenBank/DDBJ whole genome shotgun (WGS) entry which is preliminary data.</text>
</comment>
<sequence length="80" mass="8866">MSFSKQTFNVGGLSTNVYSSQNTADHANPVAVLFILHGRTSSAESIEWVAHSTLRWTQDHRNGDAQNAQDLFVVTIVRSF</sequence>
<dbReference type="InParanoid" id="A0A401H203"/>